<dbReference type="RefSeq" id="WP_207733389.1">
    <property type="nucleotide sequence ID" value="NZ_JADMYE010000157.1"/>
</dbReference>
<name>A0AAW6AVX1_CLOSY</name>
<organism evidence="1 2">
    <name type="scientific">Clostridium symbiosum</name>
    <name type="common">Bacteroides symbiosus</name>
    <dbReference type="NCBI Taxonomy" id="1512"/>
    <lineage>
        <taxon>Bacteria</taxon>
        <taxon>Bacillati</taxon>
        <taxon>Bacillota</taxon>
        <taxon>Clostridia</taxon>
        <taxon>Lachnospirales</taxon>
        <taxon>Lachnospiraceae</taxon>
        <taxon>Otoolea</taxon>
    </lineage>
</organism>
<sequence>MIFTENKKEITKENRIKREQSRLKKFCKDVDLKKKGTVEGLIQRAAYLRITLEDFEVDLDENGFVEMFRQGESQEPYERKRPVADLYNTMNTSYQKAIKQLTDLIPKEEKLTAPGDDFDNFVEDREDV</sequence>
<gene>
    <name evidence="1" type="ORF">PM006_16730</name>
</gene>
<evidence type="ECO:0000313" key="1">
    <source>
        <dbReference type="EMBL" id="MDB2001845.1"/>
    </source>
</evidence>
<dbReference type="Proteomes" id="UP001300871">
    <property type="component" value="Unassembled WGS sequence"/>
</dbReference>
<comment type="caution">
    <text evidence="1">The sequence shown here is derived from an EMBL/GenBank/DDBJ whole genome shotgun (WGS) entry which is preliminary data.</text>
</comment>
<dbReference type="AlphaFoldDB" id="A0AAW6AVX1"/>
<dbReference type="EMBL" id="JAQLGM010000049">
    <property type="protein sequence ID" value="MDB2001845.1"/>
    <property type="molecule type" value="Genomic_DNA"/>
</dbReference>
<reference evidence="1" key="1">
    <citation type="submission" date="2023-01" db="EMBL/GenBank/DDBJ databases">
        <title>Human gut microbiome strain richness.</title>
        <authorList>
            <person name="Chen-Liaw A."/>
        </authorList>
    </citation>
    <scope>NUCLEOTIDE SEQUENCE</scope>
    <source>
        <strain evidence="1">B1_m1001713B170214d0_201011</strain>
    </source>
</reference>
<protein>
    <recommendedName>
        <fullName evidence="3">Phage terminase small subunit P27 family</fullName>
    </recommendedName>
</protein>
<accession>A0AAW6AVX1</accession>
<evidence type="ECO:0000313" key="2">
    <source>
        <dbReference type="Proteomes" id="UP001300871"/>
    </source>
</evidence>
<evidence type="ECO:0008006" key="3">
    <source>
        <dbReference type="Google" id="ProtNLM"/>
    </source>
</evidence>
<proteinExistence type="predicted"/>